<dbReference type="RefSeq" id="WP_093272535.1">
    <property type="nucleotide sequence ID" value="NZ_FNDD01000009.1"/>
</dbReference>
<dbReference type="OrthoDB" id="9806380at2"/>
<organism evidence="2 3">
    <name type="scientific">Vibrio xiamenensis</name>
    <dbReference type="NCBI Taxonomy" id="861298"/>
    <lineage>
        <taxon>Bacteria</taxon>
        <taxon>Pseudomonadati</taxon>
        <taxon>Pseudomonadota</taxon>
        <taxon>Gammaproteobacteria</taxon>
        <taxon>Vibrionales</taxon>
        <taxon>Vibrionaceae</taxon>
        <taxon>Vibrio</taxon>
    </lineage>
</organism>
<name>A0A1G7ZWS6_9VIBR</name>
<keyword evidence="3" id="KW-1185">Reference proteome</keyword>
<dbReference type="Proteomes" id="UP000198854">
    <property type="component" value="Unassembled WGS sequence"/>
</dbReference>
<dbReference type="InterPro" id="IPR010753">
    <property type="entry name" value="DUF1330"/>
</dbReference>
<accession>A0A1G7ZWS6</accession>
<reference evidence="2 3" key="1">
    <citation type="submission" date="2016-10" db="EMBL/GenBank/DDBJ databases">
        <authorList>
            <person name="de Groot N.N."/>
        </authorList>
    </citation>
    <scope>NUCLEOTIDE SEQUENCE [LARGE SCALE GENOMIC DNA]</scope>
    <source>
        <strain evidence="2 3">CGMCC 1.10228</strain>
    </source>
</reference>
<dbReference type="SUPFAM" id="SSF54909">
    <property type="entry name" value="Dimeric alpha+beta barrel"/>
    <property type="match status" value="1"/>
</dbReference>
<dbReference type="PANTHER" id="PTHR41521">
    <property type="match status" value="1"/>
</dbReference>
<dbReference type="InterPro" id="IPR011008">
    <property type="entry name" value="Dimeric_a/b-barrel"/>
</dbReference>
<dbReference type="STRING" id="861298.SAMN04488136_1093"/>
<feature type="domain" description="DUF1330" evidence="1">
    <location>
        <begin position="3"/>
        <end position="94"/>
    </location>
</feature>
<sequence length="96" mass="10728">MTTYVVFVRQDTKDQAEMDMYASLASKARDGHQITPLAFYGELEVLEGPSAEGAVILSFTDKEAAKRWYYSPEYQAAKAHRNLGANYSVLMIDGID</sequence>
<proteinExistence type="predicted"/>
<evidence type="ECO:0000259" key="1">
    <source>
        <dbReference type="Pfam" id="PF07045"/>
    </source>
</evidence>
<evidence type="ECO:0000313" key="3">
    <source>
        <dbReference type="Proteomes" id="UP000198854"/>
    </source>
</evidence>
<dbReference type="EMBL" id="FNDD01000009">
    <property type="protein sequence ID" value="SDH13106.1"/>
    <property type="molecule type" value="Genomic_DNA"/>
</dbReference>
<protein>
    <submittedName>
        <fullName evidence="2">Uncharacterized conserved protein, DUF1330 family</fullName>
    </submittedName>
</protein>
<dbReference type="Gene3D" id="3.30.70.100">
    <property type="match status" value="1"/>
</dbReference>
<evidence type="ECO:0000313" key="2">
    <source>
        <dbReference type="EMBL" id="SDH13106.1"/>
    </source>
</evidence>
<dbReference type="PANTHER" id="PTHR41521:SF4">
    <property type="entry name" value="BLR0684 PROTEIN"/>
    <property type="match status" value="1"/>
</dbReference>
<dbReference type="AlphaFoldDB" id="A0A1G7ZWS6"/>
<gene>
    <name evidence="2" type="ORF">SAMN04488136_1093</name>
</gene>
<dbReference type="Pfam" id="PF07045">
    <property type="entry name" value="DUF1330"/>
    <property type="match status" value="1"/>
</dbReference>